<dbReference type="InterPro" id="IPR050766">
    <property type="entry name" value="Bact_Lucif_Oxidored"/>
</dbReference>
<evidence type="ECO:0000256" key="2">
    <source>
        <dbReference type="ARBA" id="ARBA00023033"/>
    </source>
</evidence>
<dbReference type="EMBL" id="JBEPMC010000004">
    <property type="protein sequence ID" value="MET3579769.1"/>
    <property type="molecule type" value="Genomic_DNA"/>
</dbReference>
<feature type="domain" description="Luciferase-like" evidence="3">
    <location>
        <begin position="2"/>
        <end position="303"/>
    </location>
</feature>
<evidence type="ECO:0000256" key="1">
    <source>
        <dbReference type="ARBA" id="ARBA00023002"/>
    </source>
</evidence>
<protein>
    <submittedName>
        <fullName evidence="4">LLM family oxidoreductase</fullName>
    </submittedName>
</protein>
<dbReference type="Pfam" id="PF00296">
    <property type="entry name" value="Bac_luciferase"/>
    <property type="match status" value="1"/>
</dbReference>
<dbReference type="PANTHER" id="PTHR30137:SF8">
    <property type="entry name" value="BLR5498 PROTEIN"/>
    <property type="match status" value="1"/>
</dbReference>
<evidence type="ECO:0000313" key="4">
    <source>
        <dbReference type="EMBL" id="MET3579769.1"/>
    </source>
</evidence>
<keyword evidence="1" id="KW-0560">Oxidoreductase</keyword>
<evidence type="ECO:0000313" key="5">
    <source>
        <dbReference type="Proteomes" id="UP001549204"/>
    </source>
</evidence>
<dbReference type="InterPro" id="IPR022290">
    <property type="entry name" value="LLM_Atu2307-like"/>
</dbReference>
<dbReference type="Proteomes" id="UP001549204">
    <property type="component" value="Unassembled WGS sequence"/>
</dbReference>
<evidence type="ECO:0000259" key="3">
    <source>
        <dbReference type="Pfam" id="PF00296"/>
    </source>
</evidence>
<dbReference type="InterPro" id="IPR011251">
    <property type="entry name" value="Luciferase-like_dom"/>
</dbReference>
<dbReference type="CDD" id="cd00347">
    <property type="entry name" value="Flavin_utilizing_monoxygenases"/>
    <property type="match status" value="1"/>
</dbReference>
<organism evidence="4 5">
    <name type="scientific">Mesorhizobium robiniae</name>
    <dbReference type="NCBI Taxonomy" id="559315"/>
    <lineage>
        <taxon>Bacteria</taxon>
        <taxon>Pseudomonadati</taxon>
        <taxon>Pseudomonadota</taxon>
        <taxon>Alphaproteobacteria</taxon>
        <taxon>Hyphomicrobiales</taxon>
        <taxon>Phyllobacteriaceae</taxon>
        <taxon>Mesorhizobium</taxon>
    </lineage>
</organism>
<dbReference type="PANTHER" id="PTHR30137">
    <property type="entry name" value="LUCIFERASE-LIKE MONOOXYGENASE"/>
    <property type="match status" value="1"/>
</dbReference>
<proteinExistence type="predicted"/>
<dbReference type="InterPro" id="IPR036661">
    <property type="entry name" value="Luciferase-like_sf"/>
</dbReference>
<comment type="caution">
    <text evidence="4">The sequence shown here is derived from an EMBL/GenBank/DDBJ whole genome shotgun (WGS) entry which is preliminary data.</text>
</comment>
<reference evidence="4 5" key="1">
    <citation type="submission" date="2024-06" db="EMBL/GenBank/DDBJ databases">
        <title>Genomic Encyclopedia of Type Strains, Phase IV (KMG-IV): sequencing the most valuable type-strain genomes for metagenomic binning, comparative biology and taxonomic classification.</title>
        <authorList>
            <person name="Goeker M."/>
        </authorList>
    </citation>
    <scope>NUCLEOTIDE SEQUENCE [LARGE SCALE GENOMIC DNA]</scope>
    <source>
        <strain evidence="4 5">DSM 100022</strain>
    </source>
</reference>
<gene>
    <name evidence="4" type="ORF">ABID19_002800</name>
</gene>
<sequence length="357" mass="38134">MEIGIDSFAAILPDPATGRLPFASDRMADLLEEVEVADRVGLDLFGIGEHHRAEFLDSAPTVILAAAAARTKQIRLTSAVTVLSAADPVRIFQEFATLDLISKGRAELVVGRGSFTEAFPLFGLDLHAYDDLFAEKLDLLLELRETPNPNWGGRFRPALRGQGVFPRPHQAQLPVWIGVGGTPQSFVRAGALGLPLMIAIIGGSFERFRPLVDLYREAGAEAGVAPERLKVGIHAMGFVGETDTTAADAFYPGWSHLTGTIGRERGWAPPTRRDFDTMAGPEGAFLVGSPATVAAKVLHASEALGGITRVTFQMSTASLETAAMKRSIELLGTEVAPMVRVHAAREGDLGTLSAEGR</sequence>
<name>A0ABV2GN94_9HYPH</name>
<dbReference type="Gene3D" id="3.20.20.30">
    <property type="entry name" value="Luciferase-like domain"/>
    <property type="match status" value="1"/>
</dbReference>
<keyword evidence="2" id="KW-0503">Monooxygenase</keyword>
<dbReference type="RefSeq" id="WP_354491234.1">
    <property type="nucleotide sequence ID" value="NZ_JBEPMC010000004.1"/>
</dbReference>
<accession>A0ABV2GN94</accession>
<keyword evidence="5" id="KW-1185">Reference proteome</keyword>
<dbReference type="SUPFAM" id="SSF51679">
    <property type="entry name" value="Bacterial luciferase-like"/>
    <property type="match status" value="1"/>
</dbReference>
<dbReference type="NCBIfam" id="TIGR03858">
    <property type="entry name" value="LLM_2I7G"/>
    <property type="match status" value="1"/>
</dbReference>